<feature type="compositionally biased region" description="Basic and acidic residues" evidence="1">
    <location>
        <begin position="261"/>
        <end position="276"/>
    </location>
</feature>
<evidence type="ECO:0000313" key="4">
    <source>
        <dbReference type="EMBL" id="NKF23828.1"/>
    </source>
</evidence>
<dbReference type="Proteomes" id="UP000653472">
    <property type="component" value="Unassembled WGS sequence"/>
</dbReference>
<dbReference type="EMBL" id="JAAVXB010000010">
    <property type="protein sequence ID" value="NKF23828.1"/>
    <property type="molecule type" value="Genomic_DNA"/>
</dbReference>
<dbReference type="InterPro" id="IPR025164">
    <property type="entry name" value="Toastrack_DUF4097"/>
</dbReference>
<evidence type="ECO:0000256" key="2">
    <source>
        <dbReference type="SAM" id="SignalP"/>
    </source>
</evidence>
<feature type="signal peptide" evidence="2">
    <location>
        <begin position="1"/>
        <end position="24"/>
    </location>
</feature>
<feature type="domain" description="DUF4097" evidence="3">
    <location>
        <begin position="51"/>
        <end position="299"/>
    </location>
</feature>
<proteinExistence type="predicted"/>
<keyword evidence="5" id="KW-1185">Reference proteome</keyword>
<sequence>MKTLHTFSVAAALLAASISGAVYASTPIDETRPLAADGKLSVTNTAGSIVVKGWDRNEVKLSGKLGDDVEKLDISGDAQSLQVVVRYPKNHHGSIDDTELTLNVPTRATLDLNGVSADIKVNEVGGPLTAKSVSGDVTLAVSSAQIKASSVSGDVNVQGPSYSADVHSPSFKTTLNSVSGDLKAKGLRGELTAETVSGNLSLQGGSFKTLKLQSVSGDLDLKLGLDKGAQLSAETLSGDIELRFDKTPDAKLTMKTFSGDLRNRYSDDDNDDDRHSLSTTLGSGDGRIDLHSFSGDIEVGSQN</sequence>
<protein>
    <submittedName>
        <fullName evidence="4">DUF4097 family beta strand repeat protein</fullName>
    </submittedName>
</protein>
<organism evidence="4 5">
    <name type="scientific">Solimonas marina</name>
    <dbReference type="NCBI Taxonomy" id="2714601"/>
    <lineage>
        <taxon>Bacteria</taxon>
        <taxon>Pseudomonadati</taxon>
        <taxon>Pseudomonadota</taxon>
        <taxon>Gammaproteobacteria</taxon>
        <taxon>Nevskiales</taxon>
        <taxon>Nevskiaceae</taxon>
        <taxon>Solimonas</taxon>
    </lineage>
</organism>
<keyword evidence="2" id="KW-0732">Signal</keyword>
<feature type="region of interest" description="Disordered" evidence="1">
    <location>
        <begin position="261"/>
        <end position="281"/>
    </location>
</feature>
<evidence type="ECO:0000256" key="1">
    <source>
        <dbReference type="SAM" id="MobiDB-lite"/>
    </source>
</evidence>
<evidence type="ECO:0000259" key="3">
    <source>
        <dbReference type="Pfam" id="PF13349"/>
    </source>
</evidence>
<accession>A0A970B7F0</accession>
<comment type="caution">
    <text evidence="4">The sequence shown here is derived from an EMBL/GenBank/DDBJ whole genome shotgun (WGS) entry which is preliminary data.</text>
</comment>
<evidence type="ECO:0000313" key="5">
    <source>
        <dbReference type="Proteomes" id="UP000653472"/>
    </source>
</evidence>
<feature type="chain" id="PRO_5038044016" evidence="2">
    <location>
        <begin position="25"/>
        <end position="303"/>
    </location>
</feature>
<dbReference type="Pfam" id="PF13349">
    <property type="entry name" value="DUF4097"/>
    <property type="match status" value="1"/>
</dbReference>
<dbReference type="AlphaFoldDB" id="A0A970B7F0"/>
<reference evidence="4" key="1">
    <citation type="submission" date="2020-03" db="EMBL/GenBank/DDBJ databases">
        <title>Solimonas marina sp. nov., isolated from deep seawater of the Pacific Ocean.</title>
        <authorList>
            <person name="Liu X."/>
            <person name="Lai Q."/>
            <person name="Sun F."/>
            <person name="Gai Y."/>
            <person name="Li G."/>
            <person name="Shao Z."/>
        </authorList>
    </citation>
    <scope>NUCLEOTIDE SEQUENCE</scope>
    <source>
        <strain evidence="4">C16B3</strain>
    </source>
</reference>
<name>A0A970B7F0_9GAMM</name>
<dbReference type="RefSeq" id="WP_168149159.1">
    <property type="nucleotide sequence ID" value="NZ_JAAVXB010000010.1"/>
</dbReference>
<gene>
    <name evidence="4" type="ORF">G7Y82_16060</name>
</gene>